<dbReference type="Pfam" id="PF11720">
    <property type="entry name" value="Inhibitor_I78"/>
    <property type="match status" value="1"/>
</dbReference>
<gene>
    <name evidence="2" type="ORF">HUV48_11060</name>
</gene>
<evidence type="ECO:0000313" key="3">
    <source>
        <dbReference type="Proteomes" id="UP000561438"/>
    </source>
</evidence>
<comment type="caution">
    <text evidence="2">The sequence shown here is derived from an EMBL/GenBank/DDBJ whole genome shotgun (WGS) entry which is preliminary data.</text>
</comment>
<dbReference type="AlphaFoldDB" id="A0A850H4H0"/>
<dbReference type="InterPro" id="IPR021719">
    <property type="entry name" value="Prot_inh_I78"/>
</dbReference>
<dbReference type="PROSITE" id="PS51257">
    <property type="entry name" value="PROKAR_LIPOPROTEIN"/>
    <property type="match status" value="1"/>
</dbReference>
<reference evidence="2 3" key="1">
    <citation type="submission" date="2020-06" db="EMBL/GenBank/DDBJ databases">
        <title>Altererythrobacter sp. HHU K3-1.</title>
        <authorList>
            <person name="Zhang D."/>
            <person name="Xue H."/>
        </authorList>
    </citation>
    <scope>NUCLEOTIDE SEQUENCE [LARGE SCALE GENOMIC DNA]</scope>
    <source>
        <strain evidence="2 3">HHU K3-1</strain>
    </source>
</reference>
<dbReference type="RefSeq" id="WP_176267812.1">
    <property type="nucleotide sequence ID" value="NZ_JABWGV010000003.1"/>
</dbReference>
<proteinExistence type="predicted"/>
<protein>
    <submittedName>
        <fullName evidence="2">Peptidase inhibitor I78</fullName>
    </submittedName>
</protein>
<evidence type="ECO:0000256" key="1">
    <source>
        <dbReference type="SAM" id="SignalP"/>
    </source>
</evidence>
<feature type="chain" id="PRO_5032711556" evidence="1">
    <location>
        <begin position="19"/>
        <end position="99"/>
    </location>
</feature>
<sequence length="99" mass="10410">MKSLLATLPFLLAGCTAANEEPQTPVAVPDGDGKCEAAAAQSLVGERATSETGGRVLSLTGADTLRWGPPGAMFTMDYRPDRVTVMYDDAMMITQIKCG</sequence>
<dbReference type="Gene3D" id="3.30.10.10">
    <property type="entry name" value="Trypsin Inhibitor V, subunit A"/>
    <property type="match status" value="1"/>
</dbReference>
<name>A0A850H4H0_9SPHN</name>
<dbReference type="Proteomes" id="UP000561438">
    <property type="component" value="Unassembled WGS sequence"/>
</dbReference>
<evidence type="ECO:0000313" key="2">
    <source>
        <dbReference type="EMBL" id="NVD45546.1"/>
    </source>
</evidence>
<keyword evidence="3" id="KW-1185">Reference proteome</keyword>
<organism evidence="2 3">
    <name type="scientific">Qipengyuania atrilutea</name>
    <dbReference type="NCBI Taxonomy" id="2744473"/>
    <lineage>
        <taxon>Bacteria</taxon>
        <taxon>Pseudomonadati</taxon>
        <taxon>Pseudomonadota</taxon>
        <taxon>Alphaproteobacteria</taxon>
        <taxon>Sphingomonadales</taxon>
        <taxon>Erythrobacteraceae</taxon>
        <taxon>Qipengyuania</taxon>
    </lineage>
</organism>
<dbReference type="EMBL" id="JABWGV010000003">
    <property type="protein sequence ID" value="NVD45546.1"/>
    <property type="molecule type" value="Genomic_DNA"/>
</dbReference>
<accession>A0A850H4H0</accession>
<keyword evidence="1" id="KW-0732">Signal</keyword>
<feature type="signal peptide" evidence="1">
    <location>
        <begin position="1"/>
        <end position="18"/>
    </location>
</feature>